<accession>A0A7W4WH74</accession>
<sequence length="177" mass="19676">MKMTRIPLLLLFGLSLAVANASAAPPGNKPQPKVNTDFLFVQSAKRMSFDKGTNRLTLKDVSPVTLFFSDRPERIAGNMKTKAFIPFWSQGKNSFLSDPPNADVSILKGEMLHQVVVELRNPVLEGRNLIYTVEVLKGEMPATGDIVSVFIDVISMPLTSISYAGHHRRTFRRAVLY</sequence>
<comment type="caution">
    <text evidence="2">The sequence shown here is derived from an EMBL/GenBank/DDBJ whole genome shotgun (WGS) entry which is preliminary data.</text>
</comment>
<proteinExistence type="predicted"/>
<keyword evidence="1" id="KW-0732">Signal</keyword>
<evidence type="ECO:0000313" key="3">
    <source>
        <dbReference type="Proteomes" id="UP000535937"/>
    </source>
</evidence>
<dbReference type="EMBL" id="JACHWZ010000034">
    <property type="protein sequence ID" value="MBB3063531.1"/>
    <property type="molecule type" value="Genomic_DNA"/>
</dbReference>
<organism evidence="2 3">
    <name type="scientific">Microbulbifer rhizosphaerae</name>
    <dbReference type="NCBI Taxonomy" id="1562603"/>
    <lineage>
        <taxon>Bacteria</taxon>
        <taxon>Pseudomonadati</taxon>
        <taxon>Pseudomonadota</taxon>
        <taxon>Gammaproteobacteria</taxon>
        <taxon>Cellvibrionales</taxon>
        <taxon>Microbulbiferaceae</taxon>
        <taxon>Microbulbifer</taxon>
    </lineage>
</organism>
<gene>
    <name evidence="2" type="ORF">FHS09_004390</name>
</gene>
<dbReference type="AlphaFoldDB" id="A0A7W4WH74"/>
<dbReference type="RefSeq" id="WP_183463791.1">
    <property type="nucleotide sequence ID" value="NZ_JACHWZ010000034.1"/>
</dbReference>
<name>A0A7W4WH74_9GAMM</name>
<dbReference type="Proteomes" id="UP000535937">
    <property type="component" value="Unassembled WGS sequence"/>
</dbReference>
<keyword evidence="3" id="KW-1185">Reference proteome</keyword>
<protein>
    <submittedName>
        <fullName evidence="2">Uncharacterized protein</fullName>
    </submittedName>
</protein>
<feature type="chain" id="PRO_5031289673" evidence="1">
    <location>
        <begin position="24"/>
        <end position="177"/>
    </location>
</feature>
<evidence type="ECO:0000256" key="1">
    <source>
        <dbReference type="SAM" id="SignalP"/>
    </source>
</evidence>
<feature type="signal peptide" evidence="1">
    <location>
        <begin position="1"/>
        <end position="23"/>
    </location>
</feature>
<evidence type="ECO:0000313" key="2">
    <source>
        <dbReference type="EMBL" id="MBB3063531.1"/>
    </source>
</evidence>
<reference evidence="2 3" key="1">
    <citation type="submission" date="2020-08" db="EMBL/GenBank/DDBJ databases">
        <title>Genomic Encyclopedia of Type Strains, Phase III (KMG-III): the genomes of soil and plant-associated and newly described type strains.</title>
        <authorList>
            <person name="Whitman W."/>
        </authorList>
    </citation>
    <scope>NUCLEOTIDE SEQUENCE [LARGE SCALE GENOMIC DNA]</scope>
    <source>
        <strain evidence="2 3">CECT 8799</strain>
    </source>
</reference>